<sequence>MKETPIKRAQASILFFSDVLKRPAHPINQPLKPFQMSTKREILSHRRMSPLLNVTTQGVTIKDMQIASTFSL</sequence>
<keyword evidence="2" id="KW-1185">Reference proteome</keyword>
<dbReference type="AlphaFoldDB" id="A0A4U5MPT4"/>
<dbReference type="EMBL" id="AZBU02000006">
    <property type="protein sequence ID" value="TKR71689.1"/>
    <property type="molecule type" value="Genomic_DNA"/>
</dbReference>
<dbReference type="Proteomes" id="UP000298663">
    <property type="component" value="Unassembled WGS sequence"/>
</dbReference>
<protein>
    <submittedName>
        <fullName evidence="1">Uncharacterized protein</fullName>
    </submittedName>
</protein>
<evidence type="ECO:0000313" key="2">
    <source>
        <dbReference type="Proteomes" id="UP000298663"/>
    </source>
</evidence>
<gene>
    <name evidence="1" type="ORF">L596_019246</name>
</gene>
<comment type="caution">
    <text evidence="1">The sequence shown here is derived from an EMBL/GenBank/DDBJ whole genome shotgun (WGS) entry which is preliminary data.</text>
</comment>
<name>A0A4U5MPT4_STECR</name>
<reference evidence="1 2" key="1">
    <citation type="journal article" date="2015" name="Genome Biol.">
        <title>Comparative genomics of Steinernema reveals deeply conserved gene regulatory networks.</title>
        <authorList>
            <person name="Dillman A.R."/>
            <person name="Macchietto M."/>
            <person name="Porter C.F."/>
            <person name="Rogers A."/>
            <person name="Williams B."/>
            <person name="Antoshechkin I."/>
            <person name="Lee M.M."/>
            <person name="Goodwin Z."/>
            <person name="Lu X."/>
            <person name="Lewis E.E."/>
            <person name="Goodrich-Blair H."/>
            <person name="Stock S.P."/>
            <person name="Adams B.J."/>
            <person name="Sternberg P.W."/>
            <person name="Mortazavi A."/>
        </authorList>
    </citation>
    <scope>NUCLEOTIDE SEQUENCE [LARGE SCALE GENOMIC DNA]</scope>
    <source>
        <strain evidence="1 2">ALL</strain>
    </source>
</reference>
<reference evidence="1 2" key="2">
    <citation type="journal article" date="2019" name="G3 (Bethesda)">
        <title>Hybrid Assembly of the Genome of the Entomopathogenic Nematode Steinernema carpocapsae Identifies the X-Chromosome.</title>
        <authorList>
            <person name="Serra L."/>
            <person name="Macchietto M."/>
            <person name="Macias-Munoz A."/>
            <person name="McGill C.J."/>
            <person name="Rodriguez I.M."/>
            <person name="Rodriguez B."/>
            <person name="Murad R."/>
            <person name="Mortazavi A."/>
        </authorList>
    </citation>
    <scope>NUCLEOTIDE SEQUENCE [LARGE SCALE GENOMIC DNA]</scope>
    <source>
        <strain evidence="1 2">ALL</strain>
    </source>
</reference>
<proteinExistence type="predicted"/>
<accession>A0A4U5MPT4</accession>
<organism evidence="1 2">
    <name type="scientific">Steinernema carpocapsae</name>
    <name type="common">Entomopathogenic nematode</name>
    <dbReference type="NCBI Taxonomy" id="34508"/>
    <lineage>
        <taxon>Eukaryota</taxon>
        <taxon>Metazoa</taxon>
        <taxon>Ecdysozoa</taxon>
        <taxon>Nematoda</taxon>
        <taxon>Chromadorea</taxon>
        <taxon>Rhabditida</taxon>
        <taxon>Tylenchina</taxon>
        <taxon>Panagrolaimomorpha</taxon>
        <taxon>Strongyloidoidea</taxon>
        <taxon>Steinernematidae</taxon>
        <taxon>Steinernema</taxon>
    </lineage>
</organism>
<evidence type="ECO:0000313" key="1">
    <source>
        <dbReference type="EMBL" id="TKR71689.1"/>
    </source>
</evidence>